<dbReference type="AlphaFoldDB" id="A0A401SZW4"/>
<evidence type="ECO:0000256" key="8">
    <source>
        <dbReference type="ARBA" id="ARBA00033432"/>
    </source>
</evidence>
<feature type="disulfide bond" evidence="9">
    <location>
        <begin position="122"/>
        <end position="137"/>
    </location>
</feature>
<feature type="domain" description="Agouti" evidence="11">
    <location>
        <begin position="122"/>
        <end position="161"/>
    </location>
</feature>
<proteinExistence type="predicted"/>
<keyword evidence="10" id="KW-1133">Transmembrane helix</keyword>
<evidence type="ECO:0000256" key="7">
    <source>
        <dbReference type="ARBA" id="ARBA00023180"/>
    </source>
</evidence>
<dbReference type="EMBL" id="BEZZ01000761">
    <property type="protein sequence ID" value="GCC35911.1"/>
    <property type="molecule type" value="Genomic_DNA"/>
</dbReference>
<organism evidence="12 13">
    <name type="scientific">Chiloscyllium punctatum</name>
    <name type="common">Brownbanded bambooshark</name>
    <name type="synonym">Hemiscyllium punctatum</name>
    <dbReference type="NCBI Taxonomy" id="137246"/>
    <lineage>
        <taxon>Eukaryota</taxon>
        <taxon>Metazoa</taxon>
        <taxon>Chordata</taxon>
        <taxon>Craniata</taxon>
        <taxon>Vertebrata</taxon>
        <taxon>Chondrichthyes</taxon>
        <taxon>Elasmobranchii</taxon>
        <taxon>Galeomorphii</taxon>
        <taxon>Galeoidea</taxon>
        <taxon>Orectolobiformes</taxon>
        <taxon>Hemiscylliidae</taxon>
        <taxon>Chiloscyllium</taxon>
    </lineage>
</organism>
<sequence>MAEQYTSRKPEQRGSVSRSSTFKMARTMYFCWILQYTCCLLVYSHLVIEEKDPETPQNKNISGLHPEQESKYTGISIVELPNSRKINFRRDGRRMSPNPHKKNNRIAMAHKVKKLKPENGHCVPLWGMCLPPSPPCCNPCAFCHCRFFNTVCYCRKLNAKCLDKMKQS</sequence>
<feature type="disulfide bond" evidence="9">
    <location>
        <begin position="145"/>
        <end position="152"/>
    </location>
</feature>
<keyword evidence="4" id="KW-0732">Signal</keyword>
<dbReference type="SUPFAM" id="SSF57055">
    <property type="entry name" value="Agouti-related protein"/>
    <property type="match status" value="1"/>
</dbReference>
<dbReference type="PROSITE" id="PS51150">
    <property type="entry name" value="AGOUTI_2"/>
    <property type="match status" value="1"/>
</dbReference>
<dbReference type="InterPro" id="IPR036836">
    <property type="entry name" value="Agouti_dom_sf"/>
</dbReference>
<reference evidence="12 13" key="1">
    <citation type="journal article" date="2018" name="Nat. Ecol. Evol.">
        <title>Shark genomes provide insights into elasmobranch evolution and the origin of vertebrates.</title>
        <authorList>
            <person name="Hara Y"/>
            <person name="Yamaguchi K"/>
            <person name="Onimaru K"/>
            <person name="Kadota M"/>
            <person name="Koyanagi M"/>
            <person name="Keeley SD"/>
            <person name="Tatsumi K"/>
            <person name="Tanaka K"/>
            <person name="Motone F"/>
            <person name="Kageyama Y"/>
            <person name="Nozu R"/>
            <person name="Adachi N"/>
            <person name="Nishimura O"/>
            <person name="Nakagawa R"/>
            <person name="Tanegashima C"/>
            <person name="Kiyatake I"/>
            <person name="Matsumoto R"/>
            <person name="Murakumo K"/>
            <person name="Nishida K"/>
            <person name="Terakita A"/>
            <person name="Kuratani S"/>
            <person name="Sato K"/>
            <person name="Hyodo S Kuraku.S."/>
        </authorList>
    </citation>
    <scope>NUCLEOTIDE SEQUENCE [LARGE SCALE GENOMIC DNA]</scope>
</reference>
<evidence type="ECO:0000256" key="4">
    <source>
        <dbReference type="ARBA" id="ARBA00022729"/>
    </source>
</evidence>
<evidence type="ECO:0000256" key="5">
    <source>
        <dbReference type="ARBA" id="ARBA00022854"/>
    </source>
</evidence>
<dbReference type="STRING" id="137246.A0A401SZW4"/>
<keyword evidence="3" id="KW-0964">Secreted</keyword>
<evidence type="ECO:0000256" key="2">
    <source>
        <dbReference type="ARBA" id="ARBA00017885"/>
    </source>
</evidence>
<dbReference type="Pfam" id="PF05039">
    <property type="entry name" value="Agouti"/>
    <property type="match status" value="1"/>
</dbReference>
<dbReference type="InterPro" id="IPR007733">
    <property type="entry name" value="Agouti"/>
</dbReference>
<dbReference type="OMA" id="DFCAFCQ"/>
<dbReference type="Gene3D" id="4.10.760.10">
    <property type="entry name" value="Agouti domain"/>
    <property type="match status" value="1"/>
</dbReference>
<keyword evidence="7" id="KW-0325">Glycoprotein</keyword>
<keyword evidence="5" id="KW-0960">Knottin</keyword>
<dbReference type="PANTHER" id="PTHR16551:SF1">
    <property type="entry name" value="AGOUTI-SIGNALING PROTEIN"/>
    <property type="match status" value="1"/>
</dbReference>
<dbReference type="Proteomes" id="UP000287033">
    <property type="component" value="Unassembled WGS sequence"/>
</dbReference>
<feature type="disulfide bond" evidence="9">
    <location>
        <begin position="140"/>
        <end position="161"/>
    </location>
</feature>
<dbReference type="GO" id="GO:0005615">
    <property type="term" value="C:extracellular space"/>
    <property type="evidence" value="ECO:0007669"/>
    <property type="project" value="TreeGrafter"/>
</dbReference>
<dbReference type="PROSITE" id="PS60024">
    <property type="entry name" value="AGOUTI_1"/>
    <property type="match status" value="1"/>
</dbReference>
<evidence type="ECO:0000256" key="1">
    <source>
        <dbReference type="ARBA" id="ARBA00004613"/>
    </source>
</evidence>
<dbReference type="InterPro" id="IPR027300">
    <property type="entry name" value="Agouti_dom"/>
</dbReference>
<evidence type="ECO:0000256" key="3">
    <source>
        <dbReference type="ARBA" id="ARBA00022525"/>
    </source>
</evidence>
<dbReference type="GO" id="GO:0031779">
    <property type="term" value="F:melanocortin receptor binding"/>
    <property type="evidence" value="ECO:0007669"/>
    <property type="project" value="TreeGrafter"/>
</dbReference>
<dbReference type="GO" id="GO:0032438">
    <property type="term" value="P:melanosome organization"/>
    <property type="evidence" value="ECO:0007669"/>
    <property type="project" value="TreeGrafter"/>
</dbReference>
<evidence type="ECO:0000256" key="9">
    <source>
        <dbReference type="PROSITE-ProRule" id="PRU00494"/>
    </source>
</evidence>
<evidence type="ECO:0000256" key="10">
    <source>
        <dbReference type="SAM" id="Phobius"/>
    </source>
</evidence>
<name>A0A401SZW4_CHIPU</name>
<evidence type="ECO:0000313" key="13">
    <source>
        <dbReference type="Proteomes" id="UP000287033"/>
    </source>
</evidence>
<dbReference type="GO" id="GO:0009755">
    <property type="term" value="P:hormone-mediated signaling pathway"/>
    <property type="evidence" value="ECO:0007669"/>
    <property type="project" value="InterPro"/>
</dbReference>
<keyword evidence="10" id="KW-0472">Membrane</keyword>
<keyword evidence="6 9" id="KW-1015">Disulfide bond</keyword>
<feature type="disulfide bond" evidence="9">
    <location>
        <begin position="129"/>
        <end position="143"/>
    </location>
</feature>
<dbReference type="PANTHER" id="PTHR16551">
    <property type="entry name" value="AGOUTI RELATED"/>
    <property type="match status" value="1"/>
</dbReference>
<evidence type="ECO:0000259" key="11">
    <source>
        <dbReference type="PROSITE" id="PS51150"/>
    </source>
</evidence>
<keyword evidence="13" id="KW-1185">Reference proteome</keyword>
<evidence type="ECO:0000313" key="12">
    <source>
        <dbReference type="EMBL" id="GCC35911.1"/>
    </source>
</evidence>
<comment type="subcellular location">
    <subcellularLocation>
        <location evidence="1">Secreted</location>
    </subcellularLocation>
</comment>
<keyword evidence="10" id="KW-0812">Transmembrane</keyword>
<comment type="caution">
    <text evidence="12">The sequence shown here is derived from an EMBL/GenBank/DDBJ whole genome shotgun (WGS) entry which is preliminary data.</text>
</comment>
<feature type="disulfide bond" evidence="9">
    <location>
        <begin position="136"/>
        <end position="154"/>
    </location>
</feature>
<dbReference type="OrthoDB" id="8717782at2759"/>
<feature type="transmembrane region" description="Helical" evidence="10">
    <location>
        <begin position="27"/>
        <end position="48"/>
    </location>
</feature>
<evidence type="ECO:0000256" key="6">
    <source>
        <dbReference type="ARBA" id="ARBA00023157"/>
    </source>
</evidence>
<dbReference type="SMART" id="SM00792">
    <property type="entry name" value="Agouti"/>
    <property type="match status" value="1"/>
</dbReference>
<protein>
    <recommendedName>
        <fullName evidence="2">Agouti-signaling protein</fullName>
    </recommendedName>
    <alternativeName>
        <fullName evidence="8">Agouti switch protein</fullName>
    </alternativeName>
</protein>
<accession>A0A401SZW4</accession>
<dbReference type="GO" id="GO:0005184">
    <property type="term" value="F:neuropeptide hormone activity"/>
    <property type="evidence" value="ECO:0007669"/>
    <property type="project" value="TreeGrafter"/>
</dbReference>
<gene>
    <name evidence="12" type="ORF">chiPu_0014400</name>
</gene>